<comment type="caution">
    <text evidence="6">The sequence shown here is derived from an EMBL/GenBank/DDBJ whole genome shotgun (WGS) entry which is preliminary data.</text>
</comment>
<dbReference type="PROSITE" id="PS50902">
    <property type="entry name" value="FLAVODOXIN_LIKE"/>
    <property type="match status" value="1"/>
</dbReference>
<dbReference type="InterPro" id="IPR005025">
    <property type="entry name" value="FMN_Rdtase-like_dom"/>
</dbReference>
<dbReference type="GO" id="GO:0016020">
    <property type="term" value="C:membrane"/>
    <property type="evidence" value="ECO:0007669"/>
    <property type="project" value="TreeGrafter"/>
</dbReference>
<dbReference type="SUPFAM" id="SSF52218">
    <property type="entry name" value="Flavoproteins"/>
    <property type="match status" value="1"/>
</dbReference>
<dbReference type="Proteomes" id="UP000474957">
    <property type="component" value="Unassembled WGS sequence"/>
</dbReference>
<protein>
    <submittedName>
        <fullName evidence="6">NAD(P)H:quinone oxidoreductase</fullName>
        <ecNumber evidence="6">1.6.5.2</ecNumber>
    </submittedName>
</protein>
<evidence type="ECO:0000313" key="6">
    <source>
        <dbReference type="EMBL" id="MSU90329.1"/>
    </source>
</evidence>
<dbReference type="Pfam" id="PF03358">
    <property type="entry name" value="FMN_red"/>
    <property type="match status" value="1"/>
</dbReference>
<dbReference type="PANTHER" id="PTHR30546:SF23">
    <property type="entry name" value="FLAVOPROTEIN-LIKE PROTEIN YCP4-RELATED"/>
    <property type="match status" value="1"/>
</dbReference>
<evidence type="ECO:0000256" key="3">
    <source>
        <dbReference type="ARBA" id="ARBA00022643"/>
    </source>
</evidence>
<gene>
    <name evidence="6" type="primary">wrbA</name>
    <name evidence="6" type="ORF">GE300_11980</name>
</gene>
<dbReference type="PANTHER" id="PTHR30546">
    <property type="entry name" value="FLAVODOXIN-RELATED PROTEIN WRBA-RELATED"/>
    <property type="match status" value="1"/>
</dbReference>
<organism evidence="6 7">
    <name type="scientific">Halovulum marinum</name>
    <dbReference type="NCBI Taxonomy" id="2662447"/>
    <lineage>
        <taxon>Bacteria</taxon>
        <taxon>Pseudomonadati</taxon>
        <taxon>Pseudomonadota</taxon>
        <taxon>Alphaproteobacteria</taxon>
        <taxon>Rhodobacterales</taxon>
        <taxon>Paracoccaceae</taxon>
        <taxon>Halovulum</taxon>
    </lineage>
</organism>
<dbReference type="NCBIfam" id="TIGR01755">
    <property type="entry name" value="flav_wrbA"/>
    <property type="match status" value="1"/>
</dbReference>
<dbReference type="EMBL" id="WIND01000008">
    <property type="protein sequence ID" value="MSU90329.1"/>
    <property type="molecule type" value="Genomic_DNA"/>
</dbReference>
<accession>A0A6L5Z206</accession>
<dbReference type="EC" id="1.6.5.2" evidence="6"/>
<dbReference type="NCBIfam" id="NF002999">
    <property type="entry name" value="PRK03767.1"/>
    <property type="match status" value="1"/>
</dbReference>
<evidence type="ECO:0000259" key="5">
    <source>
        <dbReference type="PROSITE" id="PS50902"/>
    </source>
</evidence>
<proteinExistence type="inferred from homology"/>
<evidence type="ECO:0000313" key="7">
    <source>
        <dbReference type="Proteomes" id="UP000474957"/>
    </source>
</evidence>
<keyword evidence="3" id="KW-0288">FMN</keyword>
<dbReference type="RefSeq" id="WP_154446816.1">
    <property type="nucleotide sequence ID" value="NZ_WIND01000008.1"/>
</dbReference>
<dbReference type="GO" id="GO:0003955">
    <property type="term" value="F:NAD(P)H dehydrogenase (quinone) activity"/>
    <property type="evidence" value="ECO:0007669"/>
    <property type="project" value="UniProtKB-EC"/>
</dbReference>
<dbReference type="FunFam" id="3.40.50.360:FF:000001">
    <property type="entry name" value="NAD(P)H dehydrogenase (Quinone) FQR1-like"/>
    <property type="match status" value="1"/>
</dbReference>
<comment type="similarity">
    <text evidence="1">Belongs to the WrbA family.</text>
</comment>
<keyword evidence="2" id="KW-0285">Flavoprotein</keyword>
<evidence type="ECO:0000256" key="2">
    <source>
        <dbReference type="ARBA" id="ARBA00022630"/>
    </source>
</evidence>
<keyword evidence="4 6" id="KW-0560">Oxidoreductase</keyword>
<dbReference type="AlphaFoldDB" id="A0A6L5Z206"/>
<keyword evidence="7" id="KW-1185">Reference proteome</keyword>
<dbReference type="Gene3D" id="3.40.50.360">
    <property type="match status" value="1"/>
</dbReference>
<dbReference type="InterPro" id="IPR008254">
    <property type="entry name" value="Flavodoxin/NO_synth"/>
</dbReference>
<name>A0A6L5Z206_9RHOB</name>
<dbReference type="GO" id="GO:0010181">
    <property type="term" value="F:FMN binding"/>
    <property type="evidence" value="ECO:0007669"/>
    <property type="project" value="InterPro"/>
</dbReference>
<dbReference type="InterPro" id="IPR029039">
    <property type="entry name" value="Flavoprotein-like_sf"/>
</dbReference>
<sequence length="208" mass="21402">MTRVLVLYHSSWGHVRALAEAEAEGALSVPGTVVDLRRVPETASESARRAQGFIDDDTPQAKPADLESYDAVIFGTPARFGLMSGPMKLFFDRLGNLWSRNALVGKVGAVFASSGTQHGGHEAALLSTQIALMHLGMVVVGMPYSFAGQSASEGIVGGSPYGAGTVAGGDGELSPNATDLAGARFQGAHVVRIAARLALQGGAAVRAA</sequence>
<dbReference type="InterPro" id="IPR010089">
    <property type="entry name" value="Flavoprotein_WrbA-like"/>
</dbReference>
<reference evidence="6 7" key="1">
    <citation type="submission" date="2019-10" db="EMBL/GenBank/DDBJ databases">
        <title>Cognatihalovulum marinum gen. nov. sp. nov., a new member of the family Rhodobacteraceae isolated from deep seawater of the Northwest Indian Ocean.</title>
        <authorList>
            <person name="Ruan C."/>
            <person name="Wang J."/>
            <person name="Zheng X."/>
            <person name="Song L."/>
            <person name="Zhu Y."/>
            <person name="Huang Y."/>
            <person name="Lu Z."/>
            <person name="Du W."/>
            <person name="Huang L."/>
            <person name="Dai X."/>
        </authorList>
    </citation>
    <scope>NUCLEOTIDE SEQUENCE [LARGE SCALE GENOMIC DNA]</scope>
    <source>
        <strain evidence="6 7">2CG4</strain>
    </source>
</reference>
<evidence type="ECO:0000256" key="4">
    <source>
        <dbReference type="ARBA" id="ARBA00023002"/>
    </source>
</evidence>
<feature type="domain" description="Flavodoxin-like" evidence="5">
    <location>
        <begin position="4"/>
        <end position="166"/>
    </location>
</feature>
<evidence type="ECO:0000256" key="1">
    <source>
        <dbReference type="ARBA" id="ARBA00006961"/>
    </source>
</evidence>